<sequence>MPPATQQTNLVEIDTSIPVVPAGTLASNDLTGLPTSAAASTTPMSISSPSSTSTAKTASLLDAQAHGSGKNVGIAIGIAIAIIFLVATSTMLIFCSRKRKQAKEAQYSALSFAETIATQDVDKRIPKKETELTFYRKEARSMHRSRTEEAPPPYVPSKGDAYYNSMRKDELPATPTRPQGLVVSEPASALSNSPIHSVNSEVSLPEKVMAPPLRSETQPSLPMTHVTEGSWTTLPTMSTQPTLPKTYAPGRLAPLPNENMPSRFST</sequence>
<dbReference type="Proteomes" id="UP000316270">
    <property type="component" value="Chromosome 11"/>
</dbReference>
<proteinExistence type="predicted"/>
<keyword evidence="2" id="KW-0472">Membrane</keyword>
<dbReference type="OrthoDB" id="3934206at2759"/>
<feature type="compositionally biased region" description="Polar residues" evidence="1">
    <location>
        <begin position="231"/>
        <end position="243"/>
    </location>
</feature>
<accession>A0A517LF17</accession>
<keyword evidence="2" id="KW-1133">Transmembrane helix</keyword>
<evidence type="ECO:0000313" key="4">
    <source>
        <dbReference type="Proteomes" id="UP000316270"/>
    </source>
</evidence>
<feature type="transmembrane region" description="Helical" evidence="2">
    <location>
        <begin position="72"/>
        <end position="94"/>
    </location>
</feature>
<dbReference type="AlphaFoldDB" id="A0A517LF17"/>
<feature type="region of interest" description="Disordered" evidence="1">
    <location>
        <begin position="231"/>
        <end position="266"/>
    </location>
</feature>
<gene>
    <name evidence="3" type="ORF">FKW77_002709</name>
</gene>
<evidence type="ECO:0000256" key="2">
    <source>
        <dbReference type="SAM" id="Phobius"/>
    </source>
</evidence>
<dbReference type="EMBL" id="CP042195">
    <property type="protein sequence ID" value="QDS74233.1"/>
    <property type="molecule type" value="Genomic_DNA"/>
</dbReference>
<keyword evidence="2" id="KW-0812">Transmembrane</keyword>
<feature type="compositionally biased region" description="Basic and acidic residues" evidence="1">
    <location>
        <begin position="138"/>
        <end position="149"/>
    </location>
</feature>
<organism evidence="3 4">
    <name type="scientific">Venturia effusa</name>
    <dbReference type="NCBI Taxonomy" id="50376"/>
    <lineage>
        <taxon>Eukaryota</taxon>
        <taxon>Fungi</taxon>
        <taxon>Dikarya</taxon>
        <taxon>Ascomycota</taxon>
        <taxon>Pezizomycotina</taxon>
        <taxon>Dothideomycetes</taxon>
        <taxon>Pleosporomycetidae</taxon>
        <taxon>Venturiales</taxon>
        <taxon>Venturiaceae</taxon>
        <taxon>Venturia</taxon>
    </lineage>
</organism>
<feature type="region of interest" description="Disordered" evidence="1">
    <location>
        <begin position="138"/>
        <end position="157"/>
    </location>
</feature>
<reference evidence="3 4" key="1">
    <citation type="submission" date="2019-07" db="EMBL/GenBank/DDBJ databases">
        <title>Finished genome of Venturia effusa.</title>
        <authorList>
            <person name="Young C.A."/>
            <person name="Cox M.P."/>
            <person name="Ganley A.R.D."/>
            <person name="David W.J."/>
        </authorList>
    </citation>
    <scope>NUCLEOTIDE SEQUENCE [LARGE SCALE GENOMIC DNA]</scope>
    <source>
        <strain evidence="4">albino</strain>
    </source>
</reference>
<evidence type="ECO:0000313" key="3">
    <source>
        <dbReference type="EMBL" id="QDS74233.1"/>
    </source>
</evidence>
<keyword evidence="4" id="KW-1185">Reference proteome</keyword>
<protein>
    <recommendedName>
        <fullName evidence="5">Mid2 domain-containing protein</fullName>
    </recommendedName>
</protein>
<name>A0A517LF17_9PEZI</name>
<evidence type="ECO:0000256" key="1">
    <source>
        <dbReference type="SAM" id="MobiDB-lite"/>
    </source>
</evidence>
<evidence type="ECO:0008006" key="5">
    <source>
        <dbReference type="Google" id="ProtNLM"/>
    </source>
</evidence>